<feature type="compositionally biased region" description="Polar residues" evidence="4">
    <location>
        <begin position="1"/>
        <end position="17"/>
    </location>
</feature>
<accession>A0A5Q2F0B7</accession>
<gene>
    <name evidence="5" type="primary">cp</name>
</gene>
<dbReference type="AlphaFoldDB" id="A0A5Q2F0B7"/>
<feature type="region of interest" description="Disordered" evidence="4">
    <location>
        <begin position="1"/>
        <end position="24"/>
    </location>
</feature>
<sequence>MLLYNNNTMARKQNQKSSWEKKGASIGGSIGAIASKVKNIIEELNVEQKHVGTTINSTATNTGLTTYLLNIPQGLGSSDRTGNSLKLTSAFVRFNAFLNIAVPTNCIIRVLMFKDNQQIGDTTPLLTDVLESVSVYSGYNTTLNVGRFTVMYDKTFNLTTVAMPVINVQKIYKKMNQKVKYNGVAGADIQKDGIYFSILSNITSNYPTVRADVRMRFVDN</sequence>
<dbReference type="InterPro" id="IPR029053">
    <property type="entry name" value="Viral_coat"/>
</dbReference>
<organism evidence="5">
    <name type="scientific">Antarctic circular DNA molecule</name>
    <dbReference type="NCBI Taxonomy" id="2664238"/>
    <lineage>
        <taxon>unclassified sequences</taxon>
    </lineage>
</organism>
<evidence type="ECO:0000256" key="3">
    <source>
        <dbReference type="ARBA" id="ARBA00022844"/>
    </source>
</evidence>
<reference evidence="5" key="1">
    <citation type="journal article" date="2019" name="Viruses">
        <title>Single-stranded DNA viruses in Antarctic cryoconite holes.</title>
        <authorList>
            <person name="Sommers P."/>
            <person name="Fontenele R.S."/>
            <person name="Kringen T."/>
            <person name="Kaberger S."/>
            <person name="Porazinska D.L."/>
            <person name="Darcy J.L."/>
            <person name="Schmidt S.K."/>
            <person name="Varsani A."/>
        </authorList>
    </citation>
    <scope>NUCLEOTIDE SEQUENCE</scope>
    <source>
        <strain evidence="5">COCH21_V_162</strain>
    </source>
</reference>
<dbReference type="InterPro" id="IPR037164">
    <property type="entry name" value="Satellite_virus_coat_sf"/>
</dbReference>
<keyword evidence="2" id="KW-0167">Capsid protein</keyword>
<keyword evidence="3" id="KW-0946">Virion</keyword>
<dbReference type="InterPro" id="IPR010392">
    <property type="entry name" value="Satellite_virus_coat"/>
</dbReference>
<evidence type="ECO:0000256" key="1">
    <source>
        <dbReference type="ARBA" id="ARBA00004328"/>
    </source>
</evidence>
<dbReference type="EMBL" id="MN328289">
    <property type="protein sequence ID" value="QGF19389.1"/>
    <property type="molecule type" value="Genomic_DNA"/>
</dbReference>
<dbReference type="Gene3D" id="2.60.120.20">
    <property type="match status" value="1"/>
</dbReference>
<comment type="subcellular location">
    <subcellularLocation>
        <location evidence="1">Virion</location>
    </subcellularLocation>
</comment>
<dbReference type="GO" id="GO:0019028">
    <property type="term" value="C:viral capsid"/>
    <property type="evidence" value="ECO:0007669"/>
    <property type="project" value="UniProtKB-KW"/>
</dbReference>
<evidence type="ECO:0000256" key="4">
    <source>
        <dbReference type="SAM" id="MobiDB-lite"/>
    </source>
</evidence>
<dbReference type="GO" id="GO:0005198">
    <property type="term" value="F:structural molecule activity"/>
    <property type="evidence" value="ECO:0007669"/>
    <property type="project" value="InterPro"/>
</dbReference>
<evidence type="ECO:0000313" key="5">
    <source>
        <dbReference type="EMBL" id="QGF19389.1"/>
    </source>
</evidence>
<dbReference type="SUPFAM" id="SSF88650">
    <property type="entry name" value="Satellite viruses"/>
    <property type="match status" value="1"/>
</dbReference>
<name>A0A5Q2F0B7_9ZZZZ</name>
<dbReference type="Pfam" id="PF03898">
    <property type="entry name" value="TNV_CP"/>
    <property type="match status" value="1"/>
</dbReference>
<proteinExistence type="predicted"/>
<protein>
    <submittedName>
        <fullName evidence="5">Capsid protein</fullName>
    </submittedName>
</protein>
<evidence type="ECO:0000256" key="2">
    <source>
        <dbReference type="ARBA" id="ARBA00022561"/>
    </source>
</evidence>